<sequence length="156" mass="16553">MFMKKFLAGLAAVVMAVTIVPSASAAGTTLLTNVRTGHHPTFDRVVFDLTGAEPGASVTRTTEPTSCGSGKPVSALGEEFLEVRLQPAAAHENGHSTYPGSRKFETGLPTAQSVAFTCDFEAVLSIAIGVNRKNASYHAWFTTDGPLRYVVDIDHN</sequence>
<evidence type="ECO:0000259" key="2">
    <source>
        <dbReference type="Pfam" id="PF24837"/>
    </source>
</evidence>
<accession>A0A0F0HB28</accession>
<feature type="chain" id="PRO_5002442078" description="AMIN-like domain-containing protein" evidence="1">
    <location>
        <begin position="26"/>
        <end position="156"/>
    </location>
</feature>
<dbReference type="EMBL" id="JYJG01000033">
    <property type="protein sequence ID" value="KJK51522.1"/>
    <property type="molecule type" value="Genomic_DNA"/>
</dbReference>
<feature type="signal peptide" evidence="1">
    <location>
        <begin position="1"/>
        <end position="25"/>
    </location>
</feature>
<evidence type="ECO:0000313" key="3">
    <source>
        <dbReference type="EMBL" id="KJK51522.1"/>
    </source>
</evidence>
<feature type="domain" description="AMIN-like" evidence="2">
    <location>
        <begin position="30"/>
        <end position="155"/>
    </location>
</feature>
<name>A0A0F0HB28_LENAE</name>
<dbReference type="InterPro" id="IPR056303">
    <property type="entry name" value="AMIN-like"/>
</dbReference>
<evidence type="ECO:0000313" key="4">
    <source>
        <dbReference type="Proteomes" id="UP000033393"/>
    </source>
</evidence>
<keyword evidence="1" id="KW-0732">Signal</keyword>
<dbReference type="Pfam" id="PF24837">
    <property type="entry name" value="AMIN-like"/>
    <property type="match status" value="1"/>
</dbReference>
<comment type="caution">
    <text evidence="3">The sequence shown here is derived from an EMBL/GenBank/DDBJ whole genome shotgun (WGS) entry which is preliminary data.</text>
</comment>
<dbReference type="AlphaFoldDB" id="A0A0F0HB28"/>
<protein>
    <recommendedName>
        <fullName evidence="2">AMIN-like domain-containing protein</fullName>
    </recommendedName>
</protein>
<gene>
    <name evidence="3" type="ORF">UK23_06610</name>
</gene>
<dbReference type="PATRIC" id="fig|68170.10.peg.7427"/>
<proteinExistence type="predicted"/>
<reference evidence="3 4" key="1">
    <citation type="submission" date="2015-02" db="EMBL/GenBank/DDBJ databases">
        <authorList>
            <person name="Ju K.-S."/>
            <person name="Doroghazi J.R."/>
            <person name="Metcalf W."/>
        </authorList>
    </citation>
    <scope>NUCLEOTIDE SEQUENCE [LARGE SCALE GENOMIC DNA]</scope>
    <source>
        <strain evidence="3 4">NRRL B-16140</strain>
    </source>
</reference>
<keyword evidence="4" id="KW-1185">Reference proteome</keyword>
<organism evidence="3 4">
    <name type="scientific">Lentzea aerocolonigenes</name>
    <name type="common">Lechevalieria aerocolonigenes</name>
    <name type="synonym">Saccharothrix aerocolonigenes</name>
    <dbReference type="NCBI Taxonomy" id="68170"/>
    <lineage>
        <taxon>Bacteria</taxon>
        <taxon>Bacillati</taxon>
        <taxon>Actinomycetota</taxon>
        <taxon>Actinomycetes</taxon>
        <taxon>Pseudonocardiales</taxon>
        <taxon>Pseudonocardiaceae</taxon>
        <taxon>Lentzea</taxon>
    </lineage>
</organism>
<dbReference type="Proteomes" id="UP000033393">
    <property type="component" value="Unassembled WGS sequence"/>
</dbReference>
<evidence type="ECO:0000256" key="1">
    <source>
        <dbReference type="SAM" id="SignalP"/>
    </source>
</evidence>